<proteinExistence type="predicted"/>
<accession>A0ACC2W7H6</accession>
<sequence length="1525" mass="168075">MYRLPTHGSDHSESAVPESLASSQTMNASTPIREKSRLDHTAIANDSRVINEKGAIAGNSDGEGSLNEKQGKQEMIELEDGLVFLGTEAKSGKAIIKPKEQLRGGPYTQPKWRHSLPFMKPKYPPPPPPETVDDSPDLPDMTASWWSQLFFLWVQPIMALGAARELTAEDMYKLGHERDAGVLSKKLLASFQRRWDQADEYNAKLEAGEVPVSRKLKIKWALGGGEGKTRQEKEKEWRTKSGKKQPSLTWALSDVFGLYFWLSGLIKVVGDTASICTSLLIKQLIRFSAEYYSAQRYGTPSPNVGRGIGMAVGLFCLLVLSSLSINHYFLRSSGVGVLARSALISALYERSLKLTGKSRIAHPNGKLVNHISTDISRVDFACGFCHMAWTAPIQFMVVVVILLVQLQQSALVGIAFLVLLSPVQGQIMKFLFGMRKKSMVFTDKRARLLQELLSGMKVVKLMAWEGPFLKRIDQIRTKEVRYIRSLLMMKGGNMAIASSVPVIAAILAFITYSSTQGQLEAAETFTALTLFQLLRLPLMIFPLTLSAIVDAQNALGRLQAVFTADILTEERVVDVDAPFALKLDHASFTWDSSSRAIEAPTKGKASKKNTLAGAGSRARKSKQGLINRAKKPFRWIRNRKNGKIEVAEEIHAEIAAGEPGAMEAGDTNVPPVPGIQEGQQDEVTEAEDDQIFKLTDIDLEIPRGQLVAVIGAIGSGKSSLLSGIMQEMRRTEGKVVFGGSTALCSQVPWIINATVRENILFGRPFHEERYWYVIQEACLETDLDLLPNGDAEMIGEKGINLSGGQKARVNLARAMYYDADLLLLDDILAAVDSHVAALLFDAVRQLNDTTRVLVTHALHFLPQVDYIITMHEGKVAERGTYAELRAGNGPFAALIRDFANEDQNEVNAEQEEEAIEEAVGRSASIPRERLTANAQNALASKETMATGTVGLYVYKGYLKAGRGWITLPLLLLATVISQGFTIMTSYWLVYWQERKWDYSDGFYEGIYVALGLGAAFTVFLMGAAQAFLCFFASVHLHDAAMQRVMRAPQSFFDATPIGRLLNRLTKDIDTLDNTLADALRMLISTIAGVIGTIVLIAIVEPYFLIAVLVVAIVYGHLAAWYQRSALMFKRIDAVLRSPLYAHFSESLSGVTVIRAYGEGDRFIADNQKLMAIETRAYYLTIANQRWLGIRLDALGSVLVFVVAVIVACSDTISPAASGLRVLEYANHLDQEAPHDIPETKPPASWPDSGRIKFEDVVMFYRPGLPPALKNLNLDVGRNEKVGIVGRTGAGKSTILTTLYRLVEVTSGKITIDGVDISKIGLKDLRTGLSILPQEPLLFSGTIRSNLDPFGEKTDQELWDAMRRAHLIDSATAEHHARKSMNLDSETQGLDSGTHTPTSRFTLDSPVEDEGNNLSVGQRSLVSLARALVRDAPIVVLDEATAAVDLETDAKIQETIRREFKDKTLLCIAHRLRTILSYDKILVMDKGAAVEYDTPENLFRQGGIFYSMCEKSNISIEDIEVGKVPP</sequence>
<keyword evidence="2" id="KW-1185">Reference proteome</keyword>
<dbReference type="Proteomes" id="UP001230649">
    <property type="component" value="Unassembled WGS sequence"/>
</dbReference>
<evidence type="ECO:0000313" key="1">
    <source>
        <dbReference type="EMBL" id="KAJ9106562.1"/>
    </source>
</evidence>
<name>A0ACC2W7H6_9TREE</name>
<organism evidence="1 2">
    <name type="scientific">Naganishia adeliensis</name>
    <dbReference type="NCBI Taxonomy" id="92952"/>
    <lineage>
        <taxon>Eukaryota</taxon>
        <taxon>Fungi</taxon>
        <taxon>Dikarya</taxon>
        <taxon>Basidiomycota</taxon>
        <taxon>Agaricomycotina</taxon>
        <taxon>Tremellomycetes</taxon>
        <taxon>Filobasidiales</taxon>
        <taxon>Filobasidiaceae</taxon>
        <taxon>Naganishia</taxon>
    </lineage>
</organism>
<comment type="caution">
    <text evidence="1">The sequence shown here is derived from an EMBL/GenBank/DDBJ whole genome shotgun (WGS) entry which is preliminary data.</text>
</comment>
<protein>
    <submittedName>
        <fullName evidence="1">Uncharacterized protein</fullName>
    </submittedName>
</protein>
<gene>
    <name evidence="1" type="ORF">QFC20_004054</name>
</gene>
<dbReference type="EMBL" id="JASBWS010000043">
    <property type="protein sequence ID" value="KAJ9106562.1"/>
    <property type="molecule type" value="Genomic_DNA"/>
</dbReference>
<evidence type="ECO:0000313" key="2">
    <source>
        <dbReference type="Proteomes" id="UP001230649"/>
    </source>
</evidence>
<reference evidence="1" key="1">
    <citation type="submission" date="2023-04" db="EMBL/GenBank/DDBJ databases">
        <title>Draft Genome sequencing of Naganishia species isolated from polar environments using Oxford Nanopore Technology.</title>
        <authorList>
            <person name="Leo P."/>
            <person name="Venkateswaran K."/>
        </authorList>
    </citation>
    <scope>NUCLEOTIDE SEQUENCE</scope>
    <source>
        <strain evidence="1">MNA-CCFEE 5262</strain>
    </source>
</reference>